<dbReference type="PANTHER" id="PTHR35910:SF6">
    <property type="entry name" value="2EXR DOMAIN-CONTAINING PROTEIN"/>
    <property type="match status" value="1"/>
</dbReference>
<feature type="compositionally biased region" description="Basic and acidic residues" evidence="1">
    <location>
        <begin position="56"/>
        <end position="71"/>
    </location>
</feature>
<gene>
    <name evidence="3" type="ORF">LY89DRAFT_722697</name>
</gene>
<feature type="region of interest" description="Disordered" evidence="1">
    <location>
        <begin position="56"/>
        <end position="96"/>
    </location>
</feature>
<keyword evidence="4" id="KW-1185">Reference proteome</keyword>
<accession>A0A194WV82</accession>
<organism evidence="3 4">
    <name type="scientific">Mollisia scopiformis</name>
    <name type="common">Conifer needle endophyte fungus</name>
    <name type="synonym">Phialocephala scopiformis</name>
    <dbReference type="NCBI Taxonomy" id="149040"/>
    <lineage>
        <taxon>Eukaryota</taxon>
        <taxon>Fungi</taxon>
        <taxon>Dikarya</taxon>
        <taxon>Ascomycota</taxon>
        <taxon>Pezizomycotina</taxon>
        <taxon>Leotiomycetes</taxon>
        <taxon>Helotiales</taxon>
        <taxon>Mollisiaceae</taxon>
        <taxon>Mollisia</taxon>
    </lineage>
</organism>
<dbReference type="EMBL" id="KQ947426">
    <property type="protein sequence ID" value="KUJ11574.1"/>
    <property type="molecule type" value="Genomic_DNA"/>
</dbReference>
<dbReference type="PANTHER" id="PTHR35910">
    <property type="entry name" value="2EXR DOMAIN-CONTAINING PROTEIN"/>
    <property type="match status" value="1"/>
</dbReference>
<feature type="domain" description="2EXR" evidence="2">
    <location>
        <begin position="13"/>
        <end position="154"/>
    </location>
</feature>
<dbReference type="KEGG" id="psco:LY89DRAFT_722697"/>
<feature type="compositionally biased region" description="Acidic residues" evidence="1">
    <location>
        <begin position="85"/>
        <end position="95"/>
    </location>
</feature>
<evidence type="ECO:0000256" key="1">
    <source>
        <dbReference type="SAM" id="MobiDB-lite"/>
    </source>
</evidence>
<sequence>MSNKEIVAMERTFTVFGLLPTELRLRIWEFAIPGPRTICLNLVPCKDETRHMAIKDEGHDTLDAPELRDGETAASGSADPRPTQEDESDSESDYEESIRSPFVTEVAFRSDCSPPSLLSVCQESRAVASKHYNKTFATPYAPGNTYFDFDRDTIYVRYNTVSPNGANYPAFIKEMFRVREGGLATISRVAILVRLDEPLSARGGCSLELLVSDILLRVFPRLEKLTIVLAEWAADQDDSSSVRFMDPIEYEERILNNGLFPPEHVSGQMQEELDWNCLYYAKIRPEVLSHIISQKMTASDIPPLMPSIDYKLAFKDSEEEYIHSVRERLRKIWGKGRNLEFKKKMVIIEKQMGAPGLSLAEVF</sequence>
<dbReference type="RefSeq" id="XP_018065929.1">
    <property type="nucleotide sequence ID" value="XM_018218751.1"/>
</dbReference>
<evidence type="ECO:0000313" key="4">
    <source>
        <dbReference type="Proteomes" id="UP000070700"/>
    </source>
</evidence>
<dbReference type="OrthoDB" id="3473305at2759"/>
<proteinExistence type="predicted"/>
<reference evidence="3 4" key="1">
    <citation type="submission" date="2015-10" db="EMBL/GenBank/DDBJ databases">
        <title>Full genome of DAOMC 229536 Phialocephala scopiformis, a fungal endophyte of spruce producing the potent anti-insectan compound rugulosin.</title>
        <authorList>
            <consortium name="DOE Joint Genome Institute"/>
            <person name="Walker A.K."/>
            <person name="Frasz S.L."/>
            <person name="Seifert K.A."/>
            <person name="Miller J.D."/>
            <person name="Mondo S.J."/>
            <person name="Labutti K."/>
            <person name="Lipzen A."/>
            <person name="Dockter R."/>
            <person name="Kennedy M."/>
            <person name="Grigoriev I.V."/>
            <person name="Spatafora J.W."/>
        </authorList>
    </citation>
    <scope>NUCLEOTIDE SEQUENCE [LARGE SCALE GENOMIC DNA]</scope>
    <source>
        <strain evidence="3 4">CBS 120377</strain>
    </source>
</reference>
<protein>
    <recommendedName>
        <fullName evidence="2">2EXR domain-containing protein</fullName>
    </recommendedName>
</protein>
<dbReference type="Pfam" id="PF20150">
    <property type="entry name" value="2EXR"/>
    <property type="match status" value="1"/>
</dbReference>
<dbReference type="InterPro" id="IPR045518">
    <property type="entry name" value="2EXR"/>
</dbReference>
<dbReference type="InParanoid" id="A0A194WV82"/>
<dbReference type="AlphaFoldDB" id="A0A194WV82"/>
<evidence type="ECO:0000259" key="2">
    <source>
        <dbReference type="Pfam" id="PF20150"/>
    </source>
</evidence>
<dbReference type="GeneID" id="28828477"/>
<name>A0A194WV82_MOLSC</name>
<evidence type="ECO:0000313" key="3">
    <source>
        <dbReference type="EMBL" id="KUJ11574.1"/>
    </source>
</evidence>
<dbReference type="Proteomes" id="UP000070700">
    <property type="component" value="Unassembled WGS sequence"/>
</dbReference>